<keyword evidence="4" id="KW-1185">Reference proteome</keyword>
<dbReference type="SUPFAM" id="SSF53850">
    <property type="entry name" value="Periplasmic binding protein-like II"/>
    <property type="match status" value="1"/>
</dbReference>
<dbReference type="AlphaFoldDB" id="A0A934QL10"/>
<dbReference type="Pfam" id="PF00497">
    <property type="entry name" value="SBP_bac_3"/>
    <property type="match status" value="1"/>
</dbReference>
<dbReference type="InterPro" id="IPR001638">
    <property type="entry name" value="Solute-binding_3/MltF_N"/>
</dbReference>
<feature type="chain" id="PRO_5037071940" description="Solute-binding protein family 3/N-terminal domain-containing protein" evidence="1">
    <location>
        <begin position="29"/>
        <end position="253"/>
    </location>
</feature>
<gene>
    <name evidence="3" type="ORF">CKO21_14600</name>
</gene>
<dbReference type="EMBL" id="NRRE01000028">
    <property type="protein sequence ID" value="MBK1698475.1"/>
    <property type="molecule type" value="Genomic_DNA"/>
</dbReference>
<sequence>MKRPLIRMSIAVAALVGSIATAMGPAFAASPVDKLSFYSEQYPPFNYQEDGEPKGISIDLLEAILKEAGAETTVGDVQFAPWARGYDLALNRPGTVLFATTRTAKREDKFLWVGPITATRIGVLGAQGTADVSKPTDLNGARTATIRDDVAEQLLTEAGVSESALMPQGKAKPIVRLLEAGRADYWAYETNVAQYLLDAHGAEKPYEVKYVLSESELYFALNKETPQAQVTAFREAYQAVVDSGRRDEIVAGH</sequence>
<dbReference type="PANTHER" id="PTHR38834">
    <property type="entry name" value="PERIPLASMIC SUBSTRATE BINDING PROTEIN FAMILY 3"/>
    <property type="match status" value="1"/>
</dbReference>
<keyword evidence="1" id="KW-0732">Signal</keyword>
<evidence type="ECO:0000313" key="4">
    <source>
        <dbReference type="Proteomes" id="UP000778970"/>
    </source>
</evidence>
<dbReference type="PANTHER" id="PTHR38834:SF3">
    <property type="entry name" value="SOLUTE-BINDING PROTEIN FAMILY 3_N-TERMINAL DOMAIN-CONTAINING PROTEIN"/>
    <property type="match status" value="1"/>
</dbReference>
<organism evidence="3 4">
    <name type="scientific">Rhodovibrio salinarum</name>
    <dbReference type="NCBI Taxonomy" id="1087"/>
    <lineage>
        <taxon>Bacteria</taxon>
        <taxon>Pseudomonadati</taxon>
        <taxon>Pseudomonadota</taxon>
        <taxon>Alphaproteobacteria</taxon>
        <taxon>Rhodospirillales</taxon>
        <taxon>Rhodovibrionaceae</taxon>
        <taxon>Rhodovibrio</taxon>
    </lineage>
</organism>
<evidence type="ECO:0000259" key="2">
    <source>
        <dbReference type="SMART" id="SM00062"/>
    </source>
</evidence>
<evidence type="ECO:0000313" key="3">
    <source>
        <dbReference type="EMBL" id="MBK1698475.1"/>
    </source>
</evidence>
<feature type="domain" description="Solute-binding protein family 3/N-terminal" evidence="2">
    <location>
        <begin position="34"/>
        <end position="253"/>
    </location>
</feature>
<dbReference type="Proteomes" id="UP000778970">
    <property type="component" value="Unassembled WGS sequence"/>
</dbReference>
<reference evidence="3" key="1">
    <citation type="submission" date="2017-08" db="EMBL/GenBank/DDBJ databases">
        <authorList>
            <person name="Imhoff J.F."/>
            <person name="Rahn T."/>
            <person name="Kuenzel S."/>
            <person name="Neulinger S.C."/>
        </authorList>
    </citation>
    <scope>NUCLEOTIDE SEQUENCE</scope>
    <source>
        <strain evidence="3">DSM 9154</strain>
    </source>
</reference>
<evidence type="ECO:0000256" key="1">
    <source>
        <dbReference type="SAM" id="SignalP"/>
    </source>
</evidence>
<comment type="caution">
    <text evidence="3">The sequence shown here is derived from an EMBL/GenBank/DDBJ whole genome shotgun (WGS) entry which is preliminary data.</text>
</comment>
<protein>
    <recommendedName>
        <fullName evidence="2">Solute-binding protein family 3/N-terminal domain-containing protein</fullName>
    </recommendedName>
</protein>
<dbReference type="Gene3D" id="3.40.190.10">
    <property type="entry name" value="Periplasmic binding protein-like II"/>
    <property type="match status" value="2"/>
</dbReference>
<name>A0A934QL10_9PROT</name>
<proteinExistence type="predicted"/>
<feature type="signal peptide" evidence="1">
    <location>
        <begin position="1"/>
        <end position="28"/>
    </location>
</feature>
<reference evidence="3" key="2">
    <citation type="journal article" date="2020" name="Microorganisms">
        <title>Osmotic Adaptation and Compatible Solute Biosynthesis of Phototrophic Bacteria as Revealed from Genome Analyses.</title>
        <authorList>
            <person name="Imhoff J.F."/>
            <person name="Rahn T."/>
            <person name="Kunzel S."/>
            <person name="Keller A."/>
            <person name="Neulinger S.C."/>
        </authorList>
    </citation>
    <scope>NUCLEOTIDE SEQUENCE</scope>
    <source>
        <strain evidence="3">DSM 9154</strain>
    </source>
</reference>
<accession>A0A934QL10</accession>
<dbReference type="SMART" id="SM00062">
    <property type="entry name" value="PBPb"/>
    <property type="match status" value="1"/>
</dbReference>
<dbReference type="RefSeq" id="WP_081728774.1">
    <property type="nucleotide sequence ID" value="NZ_NRRE01000028.1"/>
</dbReference>